<dbReference type="PIRSF" id="PIRSF018266">
    <property type="entry name" value="FecR"/>
    <property type="match status" value="1"/>
</dbReference>
<dbReference type="EMBL" id="FNKX01000001">
    <property type="protein sequence ID" value="SDR03305.1"/>
    <property type="molecule type" value="Genomic_DNA"/>
</dbReference>
<keyword evidence="3" id="KW-1185">Reference proteome</keyword>
<dbReference type="InterPro" id="IPR012373">
    <property type="entry name" value="Ferrdict_sens_TM"/>
</dbReference>
<dbReference type="Proteomes" id="UP000199365">
    <property type="component" value="Unassembled WGS sequence"/>
</dbReference>
<reference evidence="3" key="1">
    <citation type="submission" date="2016-10" db="EMBL/GenBank/DDBJ databases">
        <authorList>
            <person name="Varghese N."/>
            <person name="Submissions S."/>
        </authorList>
    </citation>
    <scope>NUCLEOTIDE SEQUENCE [LARGE SCALE GENOMIC DNA]</scope>
    <source>
        <strain evidence="3">DUS833</strain>
    </source>
</reference>
<evidence type="ECO:0000259" key="1">
    <source>
        <dbReference type="Pfam" id="PF04773"/>
    </source>
</evidence>
<evidence type="ECO:0000313" key="3">
    <source>
        <dbReference type="Proteomes" id="UP000199365"/>
    </source>
</evidence>
<dbReference type="Pfam" id="PF04773">
    <property type="entry name" value="FecR"/>
    <property type="match status" value="1"/>
</dbReference>
<evidence type="ECO:0000313" key="2">
    <source>
        <dbReference type="EMBL" id="SDR03305.1"/>
    </source>
</evidence>
<dbReference type="InterPro" id="IPR006860">
    <property type="entry name" value="FecR"/>
</dbReference>
<dbReference type="PANTHER" id="PTHR30273:SF2">
    <property type="entry name" value="PROTEIN FECR"/>
    <property type="match status" value="1"/>
</dbReference>
<accession>A0A1H1FQZ8</accession>
<organism evidence="2 3">
    <name type="scientific">Paraburkholderia tuberum</name>
    <dbReference type="NCBI Taxonomy" id="157910"/>
    <lineage>
        <taxon>Bacteria</taxon>
        <taxon>Pseudomonadati</taxon>
        <taxon>Pseudomonadota</taxon>
        <taxon>Betaproteobacteria</taxon>
        <taxon>Burkholderiales</taxon>
        <taxon>Burkholderiaceae</taxon>
        <taxon>Paraburkholderia</taxon>
    </lineage>
</organism>
<protein>
    <submittedName>
        <fullName evidence="2">FecR family protein</fullName>
    </submittedName>
</protein>
<feature type="domain" description="FecR protein" evidence="1">
    <location>
        <begin position="78"/>
        <end position="176"/>
    </location>
</feature>
<gene>
    <name evidence="2" type="ORF">SAMN05445850_2528</name>
</gene>
<name>A0A1H1FQZ8_9BURK</name>
<dbReference type="PANTHER" id="PTHR30273">
    <property type="entry name" value="PERIPLASMIC SIGNAL SENSOR AND SIGMA FACTOR ACTIVATOR FECR-RELATED"/>
    <property type="match status" value="1"/>
</dbReference>
<dbReference type="STRING" id="157910.SAMN05445850_2528"/>
<sequence>MRPEYRIFNQMLRRAQQLRRETGAVPADVGPALREDADAAGVSQGRRRALKTLWGLAIAAPAGWLASRLPWQMWTAEFHTATGELDDVLLADGTHITLGSASAINAAFEAKVRRVDLLGGEIMVRPVSDVGGAPGARTTHAPLLVQTAEGVVEARGAQFSVRQGDGFTRVAAFRGDALVRPASGAALVLTQGQRCTLTRFGVAAPQALDPREAMWTRGLLYANNMRIADLVDELARYHAGVLRYADDVADLRVSGIYQLTDTDATLALLQRTYPIRLRSITPYWTLVEALDSAGI</sequence>
<dbReference type="GO" id="GO:0016989">
    <property type="term" value="F:sigma factor antagonist activity"/>
    <property type="evidence" value="ECO:0007669"/>
    <property type="project" value="TreeGrafter"/>
</dbReference>
<proteinExistence type="predicted"/>
<dbReference type="Gene3D" id="2.60.120.1440">
    <property type="match status" value="1"/>
</dbReference>
<dbReference type="AlphaFoldDB" id="A0A1H1FQZ8"/>